<dbReference type="EMBL" id="KZ613952">
    <property type="protein sequence ID" value="PMD35740.1"/>
    <property type="molecule type" value="Genomic_DNA"/>
</dbReference>
<protein>
    <recommendedName>
        <fullName evidence="4">Alpha/beta-hydrolase</fullName>
    </recommendedName>
</protein>
<dbReference type="SUPFAM" id="SSF53474">
    <property type="entry name" value="alpha/beta-Hydrolases"/>
    <property type="match status" value="1"/>
</dbReference>
<feature type="region of interest" description="Disordered" evidence="1">
    <location>
        <begin position="458"/>
        <end position="490"/>
    </location>
</feature>
<proteinExistence type="predicted"/>
<evidence type="ECO:0000313" key="2">
    <source>
        <dbReference type="EMBL" id="PMD35740.1"/>
    </source>
</evidence>
<feature type="compositionally biased region" description="Polar residues" evidence="1">
    <location>
        <begin position="375"/>
        <end position="388"/>
    </location>
</feature>
<feature type="compositionally biased region" description="Basic and acidic residues" evidence="1">
    <location>
        <begin position="463"/>
        <end position="473"/>
    </location>
</feature>
<dbReference type="STRING" id="1149755.A0A2J6RB45"/>
<evidence type="ECO:0008006" key="4">
    <source>
        <dbReference type="Google" id="ProtNLM"/>
    </source>
</evidence>
<accession>A0A2J6RB45</accession>
<dbReference type="InterPro" id="IPR029058">
    <property type="entry name" value="AB_hydrolase_fold"/>
</dbReference>
<evidence type="ECO:0000313" key="3">
    <source>
        <dbReference type="Proteomes" id="UP000235786"/>
    </source>
</evidence>
<gene>
    <name evidence="2" type="ORF">L207DRAFT_533833</name>
</gene>
<dbReference type="OrthoDB" id="5396420at2759"/>
<feature type="region of interest" description="Disordered" evidence="1">
    <location>
        <begin position="373"/>
        <end position="409"/>
    </location>
</feature>
<dbReference type="Proteomes" id="UP000235786">
    <property type="component" value="Unassembled WGS sequence"/>
</dbReference>
<organism evidence="2 3">
    <name type="scientific">Hyaloscypha variabilis (strain UAMH 11265 / GT02V1 / F)</name>
    <name type="common">Meliniomyces variabilis</name>
    <dbReference type="NCBI Taxonomy" id="1149755"/>
    <lineage>
        <taxon>Eukaryota</taxon>
        <taxon>Fungi</taxon>
        <taxon>Dikarya</taxon>
        <taxon>Ascomycota</taxon>
        <taxon>Pezizomycotina</taxon>
        <taxon>Leotiomycetes</taxon>
        <taxon>Helotiales</taxon>
        <taxon>Hyaloscyphaceae</taxon>
        <taxon>Hyaloscypha</taxon>
        <taxon>Hyaloscypha variabilis</taxon>
    </lineage>
</organism>
<name>A0A2J6RB45_HYAVF</name>
<sequence>MCVEDINVSLTRRCVASDDVRAAVTTEVWWPRFSSQLGTIGVPPTNRPPPSSSSATLCCLNEASQSAAGHRTPFQMQNVLRSWLPLCGRRRLGSRLLLIEGRRRPFSSKSREGDAQKLKVVCGSSGSIDVDLYNAPALQSPSSPLIIYLPPTGVHLRSGHPPIPSYLFHHSAALATINYRWNIPSPTTNSTKSPSPTLSTHPSFKTHAFPTPLHDTLHAYTHLLSLLSSSSQPQTPSSSSSPFSPHPLTFYGQTATKAIQRPILLYGTYLSASLATSLALTETFTSKHLPTRIAGLLVRDGIYEWTSIATSSPPPPSPFLSPESGDGGWDSKTLFHLRDKLFSTPGSAFDAFASPVLFFRTAGLGVPKMWPVSPPDSSNPASPFSSPLPSHDEESDSTFYPTPDPSLVTDMNIEEFETGRRGRDGGTLELEFSRKANLKFPPRDSGLKIPRSLFLYTSPEASPRTEQEKEGEQAKVGTTQKQARRQARRKVDVHVDLDAQSEEISPRVQAEEMVRLMRRSVQLHEFKERVQWDEDLDPESAAEKRVGISGVGGLKEEETVVRAWIEDILDA</sequence>
<keyword evidence="3" id="KW-1185">Reference proteome</keyword>
<evidence type="ECO:0000256" key="1">
    <source>
        <dbReference type="SAM" id="MobiDB-lite"/>
    </source>
</evidence>
<dbReference type="AlphaFoldDB" id="A0A2J6RB45"/>
<dbReference type="Gene3D" id="3.40.50.1820">
    <property type="entry name" value="alpha/beta hydrolase"/>
    <property type="match status" value="1"/>
</dbReference>
<reference evidence="2 3" key="1">
    <citation type="submission" date="2016-04" db="EMBL/GenBank/DDBJ databases">
        <title>A degradative enzymes factory behind the ericoid mycorrhizal symbiosis.</title>
        <authorList>
            <consortium name="DOE Joint Genome Institute"/>
            <person name="Martino E."/>
            <person name="Morin E."/>
            <person name="Grelet G."/>
            <person name="Kuo A."/>
            <person name="Kohler A."/>
            <person name="Daghino S."/>
            <person name="Barry K."/>
            <person name="Choi C."/>
            <person name="Cichocki N."/>
            <person name="Clum A."/>
            <person name="Copeland A."/>
            <person name="Hainaut M."/>
            <person name="Haridas S."/>
            <person name="Labutti K."/>
            <person name="Lindquist E."/>
            <person name="Lipzen A."/>
            <person name="Khouja H.-R."/>
            <person name="Murat C."/>
            <person name="Ohm R."/>
            <person name="Olson A."/>
            <person name="Spatafora J."/>
            <person name="Veneault-Fourrey C."/>
            <person name="Henrissat B."/>
            <person name="Grigoriev I."/>
            <person name="Martin F."/>
            <person name="Perotto S."/>
        </authorList>
    </citation>
    <scope>NUCLEOTIDE SEQUENCE [LARGE SCALE GENOMIC DNA]</scope>
    <source>
        <strain evidence="2 3">F</strain>
    </source>
</reference>